<gene>
    <name evidence="14" type="primary">uba4</name>
    <name evidence="14" type="synonym">cnxF</name>
    <name evidence="17" type="ORF">GcC1_021006</name>
</gene>
<feature type="binding site" evidence="14">
    <location>
        <position position="313"/>
    </location>
    <ligand>
        <name>Zn(2+)</name>
        <dbReference type="ChEBI" id="CHEBI:29105"/>
    </ligand>
</feature>
<dbReference type="UniPathway" id="UPA00344"/>
<dbReference type="OrthoDB" id="10261062at2759"/>
<feature type="binding site" evidence="14">
    <location>
        <begin position="179"/>
        <end position="180"/>
    </location>
    <ligand>
        <name>ATP</name>
        <dbReference type="ChEBI" id="CHEBI:30616"/>
    </ligand>
</feature>
<evidence type="ECO:0000256" key="4">
    <source>
        <dbReference type="ARBA" id="ARBA00022694"/>
    </source>
</evidence>
<evidence type="ECO:0000256" key="6">
    <source>
        <dbReference type="ARBA" id="ARBA00022723"/>
    </source>
</evidence>
<dbReference type="GO" id="GO:0061604">
    <property type="term" value="F:molybdopterin-synthase sulfurtransferase activity"/>
    <property type="evidence" value="ECO:0007669"/>
    <property type="project" value="UniProtKB-EC"/>
</dbReference>
<keyword evidence="6 14" id="KW-0479">Metal-binding</keyword>
<dbReference type="PROSITE" id="PS50206">
    <property type="entry name" value="RHODANESE_3"/>
    <property type="match status" value="1"/>
</dbReference>
<dbReference type="Pfam" id="PF00581">
    <property type="entry name" value="Rhodanese"/>
    <property type="match status" value="1"/>
</dbReference>
<dbReference type="EMBL" id="MCBR01002146">
    <property type="protein sequence ID" value="RKF81840.1"/>
    <property type="molecule type" value="Genomic_DNA"/>
</dbReference>
<evidence type="ECO:0000313" key="17">
    <source>
        <dbReference type="EMBL" id="RKF81840.1"/>
    </source>
</evidence>
<keyword evidence="15" id="KW-0175">Coiled coil</keyword>
<feature type="binding site" evidence="14">
    <location>
        <position position="116"/>
    </location>
    <ligand>
        <name>ATP</name>
        <dbReference type="ChEBI" id="CHEBI:30616"/>
    </ligand>
</feature>
<dbReference type="GO" id="GO:0004792">
    <property type="term" value="F:thiosulfate-cyanide sulfurtransferase activity"/>
    <property type="evidence" value="ECO:0007669"/>
    <property type="project" value="TreeGrafter"/>
</dbReference>
<evidence type="ECO:0000256" key="7">
    <source>
        <dbReference type="ARBA" id="ARBA00022741"/>
    </source>
</evidence>
<comment type="function">
    <text evidence="14">Plays a central role in 2-thiolation of mcm(5)S(2)U at tRNA wobble positions of cytosolic tRNA(Lys), tRNA(Glu) and tRNA(Gln). Also essential during biosynthesis of the molybdenum cofactor. Acts by mediating the C-terminal thiocarboxylation of sulfur carriers urm1 and MOCS2A. Its N-terminus first activates urm1 and MOCS2A as acyl-adenylates (-COAMP), then the persulfide sulfur on the catalytic cysteine is transferred to urm1 and MOCS2A to form thiocarboxylation (-COSH) of their C-terminus. The reaction probably involves hydrogen sulfide that is generated from the persulfide intermediate and that acts as nucleophile towards urm1 and MOCS2A. Subsequently, a transient disulfide bond is formed. Does not use thiosulfate as sulfur donor; nfs1 probably acting as a sulfur donor for thiocarboxylation reactions.</text>
</comment>
<keyword evidence="5 17" id="KW-0548">Nucleotidyltransferase</keyword>
<name>A0A420J4X5_9PEZI</name>
<dbReference type="AlphaFoldDB" id="A0A420J4X5"/>
<dbReference type="InterPro" id="IPR028885">
    <property type="entry name" value="MOCS3/Uba4"/>
</dbReference>
<dbReference type="Proteomes" id="UP000285405">
    <property type="component" value="Unassembled WGS sequence"/>
</dbReference>
<dbReference type="FunFam" id="3.40.50.720:FF:000033">
    <property type="entry name" value="Adenylyltransferase and sulfurtransferase MOCS3"/>
    <property type="match status" value="1"/>
</dbReference>
<keyword evidence="3 14" id="KW-0808">Transferase</keyword>
<keyword evidence="11 14" id="KW-0501">Molybdenum cofactor biosynthesis</keyword>
<dbReference type="CDD" id="cd00757">
    <property type="entry name" value="ThiF_MoeB_HesA_family"/>
    <property type="match status" value="1"/>
</dbReference>
<feature type="coiled-coil region" evidence="15">
    <location>
        <begin position="4"/>
        <end position="38"/>
    </location>
</feature>
<evidence type="ECO:0000259" key="16">
    <source>
        <dbReference type="PROSITE" id="PS50206"/>
    </source>
</evidence>
<feature type="active site" description="Cysteine persulfide intermediate; for sulfurtransferase activity" evidence="14">
    <location>
        <position position="427"/>
    </location>
</feature>
<dbReference type="GO" id="GO:0046872">
    <property type="term" value="F:metal ion binding"/>
    <property type="evidence" value="ECO:0007669"/>
    <property type="project" value="UniProtKB-KW"/>
</dbReference>
<dbReference type="GO" id="GO:0032447">
    <property type="term" value="P:protein urmylation"/>
    <property type="evidence" value="ECO:0007669"/>
    <property type="project" value="TreeGrafter"/>
</dbReference>
<keyword evidence="4 14" id="KW-0819">tRNA processing</keyword>
<dbReference type="InterPro" id="IPR001763">
    <property type="entry name" value="Rhodanese-like_dom"/>
</dbReference>
<keyword evidence="8" id="KW-0833">Ubl conjugation pathway</keyword>
<dbReference type="Pfam" id="PF00899">
    <property type="entry name" value="ThiF"/>
    <property type="match status" value="1"/>
</dbReference>
<dbReference type="UniPathway" id="UPA00988"/>
<dbReference type="SUPFAM" id="SSF69572">
    <property type="entry name" value="Activating enzymes of the ubiquitin-like proteins"/>
    <property type="match status" value="1"/>
</dbReference>
<organism evidence="17 18">
    <name type="scientific">Golovinomyces cichoracearum</name>
    <dbReference type="NCBI Taxonomy" id="62708"/>
    <lineage>
        <taxon>Eukaryota</taxon>
        <taxon>Fungi</taxon>
        <taxon>Dikarya</taxon>
        <taxon>Ascomycota</taxon>
        <taxon>Pezizomycotina</taxon>
        <taxon>Leotiomycetes</taxon>
        <taxon>Erysiphales</taxon>
        <taxon>Erysiphaceae</taxon>
        <taxon>Golovinomyces</taxon>
    </lineage>
</organism>
<evidence type="ECO:0000256" key="11">
    <source>
        <dbReference type="ARBA" id="ARBA00023150"/>
    </source>
</evidence>
<feature type="domain" description="Rhodanese" evidence="16">
    <location>
        <begin position="365"/>
        <end position="468"/>
    </location>
</feature>
<keyword evidence="9 14" id="KW-0862">Zinc</keyword>
<feature type="binding site" evidence="14">
    <location>
        <position position="140"/>
    </location>
    <ligand>
        <name>ATP</name>
        <dbReference type="ChEBI" id="CHEBI:30616"/>
    </ligand>
</feature>
<comment type="catalytic activity">
    <reaction evidence="14">
        <text>[molybdopterin-synthase sulfur-carrier protein]-C-terminal Gly-Gly + ATP + H(+) = [molybdopterin-synthase sulfur-carrier protein]-C-terminal Gly-Gly-AMP + diphosphate</text>
        <dbReference type="Rhea" id="RHEA:43616"/>
        <dbReference type="Rhea" id="RHEA-COMP:12159"/>
        <dbReference type="Rhea" id="RHEA-COMP:12202"/>
        <dbReference type="ChEBI" id="CHEBI:15378"/>
        <dbReference type="ChEBI" id="CHEBI:30616"/>
        <dbReference type="ChEBI" id="CHEBI:33019"/>
        <dbReference type="ChEBI" id="CHEBI:90618"/>
        <dbReference type="ChEBI" id="CHEBI:90778"/>
        <dbReference type="EC" id="2.7.7.80"/>
    </reaction>
</comment>
<dbReference type="InterPro" id="IPR035985">
    <property type="entry name" value="Ubiquitin-activating_enz"/>
</dbReference>
<comment type="pathway">
    <text evidence="14">tRNA modification; 5-methoxycarbonylmethyl-2-thiouridine-tRNA biosynthesis.</text>
</comment>
<feature type="binding site" evidence="14">
    <location>
        <position position="95"/>
    </location>
    <ligand>
        <name>ATP</name>
        <dbReference type="ChEBI" id="CHEBI:30616"/>
    </ligand>
</feature>
<dbReference type="FunFam" id="3.40.250.10:FF:000014">
    <property type="entry name" value="Adenylyltransferase and sulfurtransferase MOCS3"/>
    <property type="match status" value="1"/>
</dbReference>
<evidence type="ECO:0000256" key="5">
    <source>
        <dbReference type="ARBA" id="ARBA00022695"/>
    </source>
</evidence>
<proteinExistence type="inferred from homology"/>
<comment type="caution">
    <text evidence="17">The sequence shown here is derived from an EMBL/GenBank/DDBJ whole genome shotgun (WGS) entry which is preliminary data.</text>
</comment>
<dbReference type="GO" id="GO:0061605">
    <property type="term" value="F:molybdopterin-synthase adenylyltransferase activity"/>
    <property type="evidence" value="ECO:0007669"/>
    <property type="project" value="UniProtKB-EC"/>
</dbReference>
<comment type="cofactor">
    <cofactor evidence="14">
        <name>Zn(2+)</name>
        <dbReference type="ChEBI" id="CHEBI:29105"/>
    </cofactor>
    <text evidence="14">Binds 1 zinc ion per subunit.</text>
</comment>
<dbReference type="GO" id="GO:0006777">
    <property type="term" value="P:Mo-molybdopterin cofactor biosynthetic process"/>
    <property type="evidence" value="ECO:0007669"/>
    <property type="project" value="UniProtKB-UniRule"/>
</dbReference>
<sequence length="470" mass="51799">MMTMYNATESVEALEKQIAVTEKELQRLRNRLLHLQANESKGKETGQNQQDIQRKWPLLPEEYSRYGRQMIVPFFGIQGQENLRSASVLIVGVGGLGCPAASYLAAAGIGKIGLVDGDTVDLSNLHRQIIHDSTTIGMNKVDSAIRFLKRLYDTYATHLTPQNAEEITSKYDLVLDCTDHPTSRYLISDISSILQKPLISASALRSDGQLLTLNWPSLPAGDGNGGPCYRCVFPKPPPTGSVISCGEGGIIGPVVGVMGVLQALEAIKILSKGENLNSVYGGQHGVGPTMLIFSGNAGLQFRTVRLNGRRKNCMTCSDQAVVSLEKLRNGDMNYQLFCGMIPSPTALLETKDRLQASQYALQKNEGREHLLVDVREKVQFDICNLPGSINVPFSKFQQMCIRSLKDNEKPDWLPGSLSLQAPIYIICRSGNDSQIVTKQLKESGFHRSVKDIVGGFKAWREQVDPSWPEY</sequence>
<reference evidence="17 18" key="1">
    <citation type="journal article" date="2018" name="BMC Genomics">
        <title>Comparative genome analyses reveal sequence features reflecting distinct modes of host-adaptation between dicot and monocot powdery mildew.</title>
        <authorList>
            <person name="Wu Y."/>
            <person name="Ma X."/>
            <person name="Pan Z."/>
            <person name="Kale S.D."/>
            <person name="Song Y."/>
            <person name="King H."/>
            <person name="Zhang Q."/>
            <person name="Presley C."/>
            <person name="Deng X."/>
            <person name="Wei C.I."/>
            <person name="Xiao S."/>
        </authorList>
    </citation>
    <scope>NUCLEOTIDE SEQUENCE [LARGE SCALE GENOMIC DNA]</scope>
    <source>
        <strain evidence="17">UCSC1</strain>
    </source>
</reference>
<keyword evidence="12 14" id="KW-0511">Multifunctional enzyme</keyword>
<evidence type="ECO:0000256" key="10">
    <source>
        <dbReference type="ARBA" id="ARBA00022840"/>
    </source>
</evidence>
<evidence type="ECO:0000256" key="2">
    <source>
        <dbReference type="ARBA" id="ARBA00022490"/>
    </source>
</evidence>
<comment type="catalytic activity">
    <reaction evidence="14">
        <text>[molybdopterin-synthase sulfur-carrier protein]-C-terminal Gly-Gly-AMP + S-sulfanyl-L-cysteinyl-[cysteine desulfurase] + AH2 = [molybdopterin-synthase sulfur-carrier protein]-C-terminal-Gly-aminoethanethioate + L-cysteinyl-[cysteine desulfurase] + A + AMP + 2 H(+)</text>
        <dbReference type="Rhea" id="RHEA:48612"/>
        <dbReference type="Rhea" id="RHEA-COMP:12157"/>
        <dbReference type="Rhea" id="RHEA-COMP:12158"/>
        <dbReference type="Rhea" id="RHEA-COMP:12159"/>
        <dbReference type="Rhea" id="RHEA-COMP:19907"/>
        <dbReference type="ChEBI" id="CHEBI:13193"/>
        <dbReference type="ChEBI" id="CHEBI:15378"/>
        <dbReference type="ChEBI" id="CHEBI:17499"/>
        <dbReference type="ChEBI" id="CHEBI:29950"/>
        <dbReference type="ChEBI" id="CHEBI:61963"/>
        <dbReference type="ChEBI" id="CHEBI:90618"/>
        <dbReference type="ChEBI" id="CHEBI:232372"/>
        <dbReference type="ChEBI" id="CHEBI:456215"/>
        <dbReference type="EC" id="2.8.1.11"/>
    </reaction>
</comment>
<comment type="function">
    <text evidence="13">Plays a central role in 2-thiolation of mcm(5)S(2)U at tRNA wobble positions of cytosolic tRNA(Lys), tRNA(Glu) and tRNA(Gln). Also essential during biosynthesis of the molybdenum cofactor. Acts by mediating the C-terminal thiocarboxylation of sulfur carriers urm1 and mocs2a. Its N-terminus first activates urm1 and mocs2a as acyl-adenylates (-COAMP), then the persulfide sulfur on the catalytic cysteine is transferred to urm1 and mocs2a to form thiocarboxylation (-COSH) of their C-terminus. The reaction probably involves hydrogen sulfide that is generated from the persulfide intermediate and that acts as a nucleophile towards urm1 and mocs2a. Subsequently, a transient disulfide bond is formed. Does not use thiosulfate as sulfur donor; nfs1 probably acting as a sulfur donor for thiocarboxylation reactions.</text>
</comment>
<dbReference type="InterPro" id="IPR000594">
    <property type="entry name" value="ThiF_NAD_FAD-bd"/>
</dbReference>
<evidence type="ECO:0000256" key="13">
    <source>
        <dbReference type="ARBA" id="ARBA00043893"/>
    </source>
</evidence>
<evidence type="ECO:0000256" key="3">
    <source>
        <dbReference type="ARBA" id="ARBA00022679"/>
    </source>
</evidence>
<evidence type="ECO:0000313" key="18">
    <source>
        <dbReference type="Proteomes" id="UP000285405"/>
    </source>
</evidence>
<evidence type="ECO:0000256" key="15">
    <source>
        <dbReference type="SAM" id="Coils"/>
    </source>
</evidence>
<feature type="binding site" evidence="14">
    <location>
        <position position="228"/>
    </location>
    <ligand>
        <name>Zn(2+)</name>
        <dbReference type="ChEBI" id="CHEBI:29105"/>
    </ligand>
</feature>
<dbReference type="SMART" id="SM00450">
    <property type="entry name" value="RHOD"/>
    <property type="match status" value="1"/>
</dbReference>
<dbReference type="HAMAP" id="MF_03049">
    <property type="entry name" value="MOCS3_Uba4"/>
    <property type="match status" value="1"/>
</dbReference>
<comment type="subcellular location">
    <subcellularLocation>
        <location evidence="1">Cytoplasm</location>
        <location evidence="1">Cytosol</location>
    </subcellularLocation>
</comment>
<protein>
    <recommendedName>
        <fullName evidence="14">Adenylyltransferase and sulfurtransferase uba4</fullName>
    </recommendedName>
    <alternativeName>
        <fullName evidence="14">Common component for nitrate reductase and xanthine dehydrogenase protein F</fullName>
    </alternativeName>
    <alternativeName>
        <fullName evidence="14">Ubiquitin-like protein activator 4</fullName>
    </alternativeName>
    <domain>
        <recommendedName>
            <fullName evidence="14">Molybdopterin-synthase adenylyltransferase</fullName>
            <ecNumber evidence="14">2.7.7.80</ecNumber>
        </recommendedName>
        <alternativeName>
            <fullName evidence="14">Adenylyltransferase uba4</fullName>
        </alternativeName>
        <alternativeName>
            <fullName evidence="14">Sulfur carrier protein MOCS2A adenylyltransferase</fullName>
        </alternativeName>
    </domain>
    <domain>
        <recommendedName>
            <fullName evidence="14">Molybdopterin-synthase sulfurtransferase</fullName>
            <ecNumber evidence="14">2.8.1.11</ecNumber>
        </recommendedName>
        <alternativeName>
            <fullName evidence="14">Sulfurtransferase uba4</fullName>
        </alternativeName>
        <alternativeName>
            <fullName evidence="14">Sulfur carrier protein MOCS2A sulfurtransferase</fullName>
        </alternativeName>
    </domain>
</protein>
<feature type="active site" description="Glycyl thioester intermediate; for adenylyltransferase activity" evidence="14">
    <location>
        <position position="245"/>
    </location>
</feature>
<evidence type="ECO:0000256" key="1">
    <source>
        <dbReference type="ARBA" id="ARBA00004514"/>
    </source>
</evidence>
<evidence type="ECO:0000256" key="8">
    <source>
        <dbReference type="ARBA" id="ARBA00022786"/>
    </source>
</evidence>
<dbReference type="Gene3D" id="3.40.50.720">
    <property type="entry name" value="NAD(P)-binding Rossmann-like Domain"/>
    <property type="match status" value="1"/>
</dbReference>
<comment type="similarity">
    <text evidence="14">In the N-terminal section; belongs to the HesA/MoeB/ThiF family. UBA4 subfamily.</text>
</comment>
<keyword evidence="10 14" id="KW-0067">ATP-binding</keyword>
<dbReference type="EC" id="2.8.1.11" evidence="14"/>
<evidence type="ECO:0000256" key="9">
    <source>
        <dbReference type="ARBA" id="ARBA00022833"/>
    </source>
</evidence>
<dbReference type="EC" id="2.7.7.80" evidence="14"/>
<evidence type="ECO:0000256" key="12">
    <source>
        <dbReference type="ARBA" id="ARBA00023268"/>
    </source>
</evidence>
<dbReference type="GO" id="GO:0005524">
    <property type="term" value="F:ATP binding"/>
    <property type="evidence" value="ECO:0007669"/>
    <property type="project" value="UniProtKB-KW"/>
</dbReference>
<dbReference type="GO" id="GO:0005829">
    <property type="term" value="C:cytosol"/>
    <property type="evidence" value="ECO:0007669"/>
    <property type="project" value="UniProtKB-SubCell"/>
</dbReference>
<keyword evidence="7 14" id="KW-0547">Nucleotide-binding</keyword>
<accession>A0A420J4X5</accession>
<feature type="binding site" evidence="14">
    <location>
        <position position="231"/>
    </location>
    <ligand>
        <name>Zn(2+)</name>
        <dbReference type="ChEBI" id="CHEBI:29105"/>
    </ligand>
</feature>
<evidence type="ECO:0000256" key="14">
    <source>
        <dbReference type="HAMAP-Rule" id="MF_03049"/>
    </source>
</evidence>
<dbReference type="InterPro" id="IPR045886">
    <property type="entry name" value="ThiF/MoeB/HesA"/>
</dbReference>
<dbReference type="PANTHER" id="PTHR10953">
    <property type="entry name" value="UBIQUITIN-ACTIVATING ENZYME E1"/>
    <property type="match status" value="1"/>
</dbReference>
<dbReference type="PANTHER" id="PTHR10953:SF102">
    <property type="entry name" value="ADENYLYLTRANSFERASE AND SULFURTRANSFERASE MOCS3"/>
    <property type="match status" value="1"/>
</dbReference>
<feature type="binding site" evidence="14">
    <location>
        <begin position="123"/>
        <end position="127"/>
    </location>
    <ligand>
        <name>ATP</name>
        <dbReference type="ChEBI" id="CHEBI:30616"/>
    </ligand>
</feature>
<dbReference type="GO" id="GO:0042292">
    <property type="term" value="F:URM1 activating enzyme activity"/>
    <property type="evidence" value="ECO:0007669"/>
    <property type="project" value="TreeGrafter"/>
</dbReference>
<comment type="pathway">
    <text evidence="14">Cofactor biosynthesis; molybdopterin biosynthesis.</text>
</comment>
<dbReference type="Gene3D" id="3.40.250.10">
    <property type="entry name" value="Rhodanese-like domain"/>
    <property type="match status" value="1"/>
</dbReference>
<dbReference type="InterPro" id="IPR036873">
    <property type="entry name" value="Rhodanese-like_dom_sf"/>
</dbReference>
<dbReference type="GO" id="GO:0002143">
    <property type="term" value="P:tRNA wobble position uridine thiolation"/>
    <property type="evidence" value="ECO:0007669"/>
    <property type="project" value="InterPro"/>
</dbReference>
<feature type="binding site" evidence="14">
    <location>
        <position position="316"/>
    </location>
    <ligand>
        <name>Zn(2+)</name>
        <dbReference type="ChEBI" id="CHEBI:29105"/>
    </ligand>
</feature>
<keyword evidence="2 14" id="KW-0963">Cytoplasm</keyword>